<gene>
    <name evidence="1" type="ORF">STVIR_8688</name>
</gene>
<proteinExistence type="predicted"/>
<accession>L8P2B7</accession>
<dbReference type="AlphaFoldDB" id="L8P2B7"/>
<dbReference type="Proteomes" id="UP000011205">
    <property type="component" value="Unassembled WGS sequence"/>
</dbReference>
<evidence type="ECO:0000313" key="1">
    <source>
        <dbReference type="EMBL" id="ELS50314.1"/>
    </source>
</evidence>
<dbReference type="PATRIC" id="fig|1160705.3.peg.8585"/>
<organism evidence="1 2">
    <name type="scientific">Streptomyces viridochromogenes Tue57</name>
    <dbReference type="NCBI Taxonomy" id="1160705"/>
    <lineage>
        <taxon>Bacteria</taxon>
        <taxon>Bacillati</taxon>
        <taxon>Actinomycetota</taxon>
        <taxon>Actinomycetes</taxon>
        <taxon>Kitasatosporales</taxon>
        <taxon>Streptomycetaceae</taxon>
        <taxon>Streptomyces</taxon>
    </lineage>
</organism>
<reference evidence="1 2" key="1">
    <citation type="journal article" date="2013" name="Genome Announc.">
        <title>Draft Genome Sequence of Streptomyces viridochromogenes Strain Tu57, Producer of Avilamycin.</title>
        <authorList>
            <person name="Gruning B.A."/>
            <person name="Erxleben A."/>
            <person name="Hahnlein A."/>
            <person name="Gunther S."/>
        </authorList>
    </citation>
    <scope>NUCLEOTIDE SEQUENCE [LARGE SCALE GENOMIC DNA]</scope>
    <source>
        <strain evidence="1 2">Tue57</strain>
    </source>
</reference>
<evidence type="ECO:0000313" key="2">
    <source>
        <dbReference type="Proteomes" id="UP000011205"/>
    </source>
</evidence>
<name>L8P2B7_STRVR</name>
<dbReference type="EMBL" id="AMLP01000285">
    <property type="protein sequence ID" value="ELS50314.1"/>
    <property type="molecule type" value="Genomic_DNA"/>
</dbReference>
<sequence>MESTAWRGRTWRPRVEPLLAAAEQQAEVARSSGTQRDAEVAVPLRRLAAASGDSRIDCLQFEKCHGSSPPS</sequence>
<protein>
    <submittedName>
        <fullName evidence="1">Uncharacterized protein</fullName>
    </submittedName>
</protein>
<comment type="caution">
    <text evidence="1">The sequence shown here is derived from an EMBL/GenBank/DDBJ whole genome shotgun (WGS) entry which is preliminary data.</text>
</comment>